<gene>
    <name evidence="4" type="ORF">R3L15_08865</name>
    <name evidence="3" type="ORF">R3L16_12725</name>
</gene>
<keyword evidence="1" id="KW-0472">Membrane</keyword>
<dbReference type="AlphaFoldDB" id="A0AAU6P4F3"/>
<reference evidence="4 5" key="1">
    <citation type="submission" date="2023-10" db="EMBL/GenBank/DDBJ databases">
        <title>Culture-based analysis of two novel bacteria associated with mangrove crab gills.</title>
        <authorList>
            <person name="Yang X."/>
            <person name="Garuglieri E."/>
            <person name="Van Goethem M.W."/>
            <person name="Fusi M."/>
            <person name="Marasco R."/>
            <person name="Daffonchio D.G."/>
        </authorList>
    </citation>
    <scope>NUCLEOTIDE SEQUENCE</scope>
    <source>
        <strain evidence="4">UG2-1</strain>
        <strain evidence="3">UG2-2</strain>
        <strain evidence="5">UG2_2</strain>
    </source>
</reference>
<proteinExistence type="predicted"/>
<protein>
    <recommendedName>
        <fullName evidence="2">Flavinylation-associated cytochrome domain-containing protein</fullName>
    </recommendedName>
</protein>
<dbReference type="Proteomes" id="UP001368318">
    <property type="component" value="Chromosome"/>
</dbReference>
<dbReference type="EMBL" id="CP136924">
    <property type="protein sequence ID" value="WXA02609.1"/>
    <property type="molecule type" value="Genomic_DNA"/>
</dbReference>
<feature type="transmembrane region" description="Helical" evidence="1">
    <location>
        <begin position="32"/>
        <end position="53"/>
    </location>
</feature>
<dbReference type="KEGG" id="mcaa:R3L15_08865"/>
<feature type="transmembrane region" description="Helical" evidence="1">
    <location>
        <begin position="5"/>
        <end position="26"/>
    </location>
</feature>
<dbReference type="Pfam" id="PF14358">
    <property type="entry name" value="DUF4405"/>
    <property type="match status" value="1"/>
</dbReference>
<organism evidence="4">
    <name type="scientific">Mangrovimonas cancribranchiae</name>
    <dbReference type="NCBI Taxonomy" id="3080055"/>
    <lineage>
        <taxon>Bacteria</taxon>
        <taxon>Pseudomonadati</taxon>
        <taxon>Bacteroidota</taxon>
        <taxon>Flavobacteriia</taxon>
        <taxon>Flavobacteriales</taxon>
        <taxon>Flavobacteriaceae</taxon>
        <taxon>Mangrovimonas</taxon>
    </lineage>
</organism>
<dbReference type="RefSeq" id="WP_338731195.1">
    <property type="nucleotide sequence ID" value="NZ_CP136924.1"/>
</dbReference>
<feature type="domain" description="Flavinylation-associated cytochrome" evidence="2">
    <location>
        <begin position="9"/>
        <end position="53"/>
    </location>
</feature>
<keyword evidence="1" id="KW-0812">Transmembrane</keyword>
<dbReference type="EMBL" id="CP136925">
    <property type="protein sequence ID" value="WXA12231.1"/>
    <property type="molecule type" value="Genomic_DNA"/>
</dbReference>
<keyword evidence="1" id="KW-1133">Transmembrane helix</keyword>
<dbReference type="InterPro" id="IPR025517">
    <property type="entry name" value="DUF4405"/>
</dbReference>
<name>A0AAU6P4F3_9FLAO</name>
<evidence type="ECO:0000313" key="4">
    <source>
        <dbReference type="EMBL" id="WXA12231.1"/>
    </source>
</evidence>
<feature type="transmembrane region" description="Helical" evidence="1">
    <location>
        <begin position="74"/>
        <end position="97"/>
    </location>
</feature>
<evidence type="ECO:0000313" key="3">
    <source>
        <dbReference type="EMBL" id="WXA02609.1"/>
    </source>
</evidence>
<sequence>MDRRLLGNILVFTLLVLLASGLLMYFNPFSKIVASIHTVFGFLFIFAMAFHIINNKKPLYNYLSGKRKSSLQKLQSPLIIVVTTVIVTALCLNLPIFNKVYNFGNELRNKQLGKVENQLDYQIINLNNEQNGLQFEIELKKGDAFQYPLFAIWLEDSIGNYLETLYISRVISSSSYDYGNKVNGTWEAAIKRRPEALPYWSHKRGIKAADGLYVPLNNAQDIDAVSGATPTGNFIIQLNSKLEKLNNYKVMLEVNQSYDWNTYYSEDRFPEDKIYSGTGQVGQPSLIYASYVHDEDIKTKPYHFMTLVGHGHHSGKNGKLYTDLSNITTAKNIADRIILNIK</sequence>
<keyword evidence="5" id="KW-1185">Reference proteome</keyword>
<evidence type="ECO:0000259" key="2">
    <source>
        <dbReference type="Pfam" id="PF14358"/>
    </source>
</evidence>
<evidence type="ECO:0000313" key="5">
    <source>
        <dbReference type="Proteomes" id="UP001368318"/>
    </source>
</evidence>
<accession>A0AAU6P4F3</accession>
<evidence type="ECO:0000256" key="1">
    <source>
        <dbReference type="SAM" id="Phobius"/>
    </source>
</evidence>